<dbReference type="PANTHER" id="PTHR43213:SF5">
    <property type="entry name" value="BIFUNCTIONAL DTTP_UTP PYROPHOSPHATASE_METHYLTRANSFERASE PROTEIN-RELATED"/>
    <property type="match status" value="1"/>
</dbReference>
<dbReference type="PANTHER" id="PTHR43213">
    <property type="entry name" value="BIFUNCTIONAL DTTP/UTP PYROPHOSPHATASE/METHYLTRANSFERASE PROTEIN-RELATED"/>
    <property type="match status" value="1"/>
</dbReference>
<dbReference type="Pfam" id="PF02545">
    <property type="entry name" value="Maf"/>
    <property type="match status" value="1"/>
</dbReference>
<comment type="cofactor">
    <cofactor evidence="1 3">
        <name>a divalent metal cation</name>
        <dbReference type="ChEBI" id="CHEBI:60240"/>
    </cofactor>
</comment>
<accession>H0UL37</accession>
<evidence type="ECO:0000256" key="2">
    <source>
        <dbReference type="ARBA" id="ARBA00022801"/>
    </source>
</evidence>
<dbReference type="NCBIfam" id="TIGR00172">
    <property type="entry name" value="maf"/>
    <property type="match status" value="1"/>
</dbReference>
<dbReference type="eggNOG" id="COG0424">
    <property type="taxonomic scope" value="Bacteria"/>
</dbReference>
<evidence type="ECO:0000313" key="4">
    <source>
        <dbReference type="EMBL" id="EHM13396.1"/>
    </source>
</evidence>
<dbReference type="PIRSF" id="PIRSF006305">
    <property type="entry name" value="Maf"/>
    <property type="match status" value="1"/>
</dbReference>
<comment type="caution">
    <text evidence="3">Lacks conserved residue(s) required for the propagation of feature annotation.</text>
</comment>
<dbReference type="HAMAP" id="MF_00528">
    <property type="entry name" value="Maf"/>
    <property type="match status" value="1"/>
</dbReference>
<dbReference type="InterPro" id="IPR029001">
    <property type="entry name" value="ITPase-like_fam"/>
</dbReference>
<dbReference type="GO" id="GO:0036218">
    <property type="term" value="F:dTTP diphosphatase activity"/>
    <property type="evidence" value="ECO:0007669"/>
    <property type="project" value="RHEA"/>
</dbReference>
<name>H0UL37_9BACT</name>
<dbReference type="GO" id="GO:0005737">
    <property type="term" value="C:cytoplasm"/>
    <property type="evidence" value="ECO:0007669"/>
    <property type="project" value="UniProtKB-SubCell"/>
</dbReference>
<comment type="subcellular location">
    <subcellularLocation>
        <location evidence="3">Cytoplasm</location>
    </subcellularLocation>
</comment>
<dbReference type="Proteomes" id="UP000003806">
    <property type="component" value="Chromosome"/>
</dbReference>
<feature type="site" description="Important for substrate specificity" evidence="3">
    <location>
        <position position="154"/>
    </location>
</feature>
<feature type="site" description="Important for substrate specificity" evidence="3">
    <location>
        <position position="13"/>
    </location>
</feature>
<evidence type="ECO:0000313" key="5">
    <source>
        <dbReference type="Proteomes" id="UP000003806"/>
    </source>
</evidence>
<dbReference type="RefSeq" id="WP_008521470.1">
    <property type="nucleotide sequence ID" value="NZ_CM001376.1"/>
</dbReference>
<dbReference type="Gene3D" id="3.90.950.10">
    <property type="match status" value="1"/>
</dbReference>
<comment type="catalytic activity">
    <reaction evidence="3">
        <text>UTP + H2O = UMP + diphosphate + H(+)</text>
        <dbReference type="Rhea" id="RHEA:29395"/>
        <dbReference type="ChEBI" id="CHEBI:15377"/>
        <dbReference type="ChEBI" id="CHEBI:15378"/>
        <dbReference type="ChEBI" id="CHEBI:33019"/>
        <dbReference type="ChEBI" id="CHEBI:46398"/>
        <dbReference type="ChEBI" id="CHEBI:57865"/>
        <dbReference type="EC" id="3.6.1.9"/>
    </reaction>
</comment>
<dbReference type="AlphaFoldDB" id="H0UL37"/>
<feature type="site" description="Important for substrate specificity" evidence="3">
    <location>
        <position position="71"/>
    </location>
</feature>
<dbReference type="HOGENOM" id="CLU_040416_2_1_0"/>
<sequence>MKTPVVLASSSPRRRELLGALGWSFEAVVPSADETRLPGETPEQLVQRLAAAKARSVAPCWPGCWIIGSDTVVVCDGEIFGKPHSDDEAAAMLSRLSGRWHEVCSGLALISPRGEAQVGLDRTRVHVKPLAEADIAAYVASGEPKGKAGGYAIQGRGSLMVDRIDGNYSTVVGLPMALLADFFVLQGGSLSKLWEV</sequence>
<comment type="function">
    <text evidence="3">Nucleoside triphosphate pyrophosphatase that hydrolyzes dTTP and UTP. May have a dual role in cell division arrest and in preventing the incorporation of modified nucleotides into cellular nucleic acids.</text>
</comment>
<proteinExistence type="inferred from homology"/>
<dbReference type="EC" id="3.6.1.9" evidence="3"/>
<dbReference type="CDD" id="cd00555">
    <property type="entry name" value="Maf"/>
    <property type="match status" value="1"/>
</dbReference>
<keyword evidence="2 3" id="KW-0378">Hydrolase</keyword>
<keyword evidence="5" id="KW-1185">Reference proteome</keyword>
<comment type="catalytic activity">
    <reaction evidence="3">
        <text>dTTP + H2O = dTMP + diphosphate + H(+)</text>
        <dbReference type="Rhea" id="RHEA:28534"/>
        <dbReference type="ChEBI" id="CHEBI:15377"/>
        <dbReference type="ChEBI" id="CHEBI:15378"/>
        <dbReference type="ChEBI" id="CHEBI:33019"/>
        <dbReference type="ChEBI" id="CHEBI:37568"/>
        <dbReference type="ChEBI" id="CHEBI:63528"/>
        <dbReference type="EC" id="3.6.1.9"/>
    </reaction>
</comment>
<dbReference type="GO" id="GO:0036221">
    <property type="term" value="F:UTP diphosphatase activity"/>
    <property type="evidence" value="ECO:0007669"/>
    <property type="project" value="RHEA"/>
</dbReference>
<comment type="similarity">
    <text evidence="3">Belongs to the Maf family. YhdE subfamily.</text>
</comment>
<reference evidence="4 5" key="1">
    <citation type="submission" date="2011-11" db="EMBL/GenBank/DDBJ databases">
        <title>The Noncontiguous Finished genome of Jonquetella anthropi DSM 22815.</title>
        <authorList>
            <consortium name="US DOE Joint Genome Institute (JGI-PGF)"/>
            <person name="Lucas S."/>
            <person name="Copeland A."/>
            <person name="Lapidus A."/>
            <person name="Glavina del Rio T."/>
            <person name="Dalin E."/>
            <person name="Tice H."/>
            <person name="Bruce D."/>
            <person name="Goodwin L."/>
            <person name="Pitluck S."/>
            <person name="Peters L."/>
            <person name="Mikhailova N."/>
            <person name="Held B."/>
            <person name="Kyrpides N."/>
            <person name="Mavromatis K."/>
            <person name="Ivanova N."/>
            <person name="Markowitz V."/>
            <person name="Cheng J.-F."/>
            <person name="Hugenholtz P."/>
            <person name="Woyke T."/>
            <person name="Wu D."/>
            <person name="Gronow S."/>
            <person name="Wellnitz S."/>
            <person name="Brambilla E."/>
            <person name="Klenk H.-P."/>
            <person name="Eisen J.A."/>
        </authorList>
    </citation>
    <scope>NUCLEOTIDE SEQUENCE [LARGE SCALE GENOMIC DNA]</scope>
    <source>
        <strain evidence="4 5">DSM 22815</strain>
    </source>
</reference>
<dbReference type="EMBL" id="CM001376">
    <property type="protein sequence ID" value="EHM13396.1"/>
    <property type="molecule type" value="Genomic_DNA"/>
</dbReference>
<dbReference type="OrthoDB" id="9807767at2"/>
<dbReference type="STRING" id="885272.JonanDRAFT_1025"/>
<keyword evidence="3" id="KW-0963">Cytoplasm</keyword>
<gene>
    <name evidence="4" type="ORF">JonanDRAFT_1025</name>
</gene>
<protein>
    <recommendedName>
        <fullName evidence="3">dTTP/UTP pyrophosphatase</fullName>
        <shortName evidence="3">dTTPase/UTPase</shortName>
        <ecNumber evidence="3">3.6.1.9</ecNumber>
    </recommendedName>
    <alternativeName>
        <fullName evidence="3">Nucleoside triphosphate pyrophosphatase</fullName>
    </alternativeName>
    <alternativeName>
        <fullName evidence="3">Nucleotide pyrophosphatase</fullName>
        <shortName evidence="3">Nucleotide PPase</shortName>
    </alternativeName>
</protein>
<keyword evidence="3" id="KW-0546">Nucleotide metabolism</keyword>
<evidence type="ECO:0000256" key="1">
    <source>
        <dbReference type="ARBA" id="ARBA00001968"/>
    </source>
</evidence>
<dbReference type="GO" id="GO:0009117">
    <property type="term" value="P:nucleotide metabolic process"/>
    <property type="evidence" value="ECO:0007669"/>
    <property type="project" value="UniProtKB-KW"/>
</dbReference>
<feature type="active site" description="Proton acceptor" evidence="3">
    <location>
        <position position="70"/>
    </location>
</feature>
<dbReference type="SUPFAM" id="SSF52972">
    <property type="entry name" value="ITPase-like"/>
    <property type="match status" value="1"/>
</dbReference>
<evidence type="ECO:0000256" key="3">
    <source>
        <dbReference type="HAMAP-Rule" id="MF_00528"/>
    </source>
</evidence>
<dbReference type="InterPro" id="IPR003697">
    <property type="entry name" value="Maf-like"/>
</dbReference>
<organism evidence="4 5">
    <name type="scientific">Jonquetella anthropi DSM 22815</name>
    <dbReference type="NCBI Taxonomy" id="885272"/>
    <lineage>
        <taxon>Bacteria</taxon>
        <taxon>Thermotogati</taxon>
        <taxon>Synergistota</taxon>
        <taxon>Synergistia</taxon>
        <taxon>Synergistales</taxon>
        <taxon>Dethiosulfovibrionaceae</taxon>
        <taxon>Jonquetella</taxon>
    </lineage>
</organism>